<dbReference type="AlphaFoldDB" id="K1R3C3"/>
<accession>K1R3C3</accession>
<name>K1R3C3_MAGGI</name>
<sequence>MASPNDFLLQTVTGTETSAETHTGILEFHNCPCEPLLPLFLTLNGAALLLKCVLQGTRIMFKIAPPDGERHCLYTVTDMLTLFLFLAIAVVTVTFVLIVFTLFCYAVLWFIHDKMENSEKFKDYVIESELDRRKSPAGIMGR</sequence>
<dbReference type="HOGENOM" id="CLU_1817628_0_0_1"/>
<gene>
    <name evidence="1" type="ORF">CGI_10015236</name>
</gene>
<proteinExistence type="predicted"/>
<reference evidence="1" key="1">
    <citation type="journal article" date="2012" name="Nature">
        <title>The oyster genome reveals stress adaptation and complexity of shell formation.</title>
        <authorList>
            <person name="Zhang G."/>
            <person name="Fang X."/>
            <person name="Guo X."/>
            <person name="Li L."/>
            <person name="Luo R."/>
            <person name="Xu F."/>
            <person name="Yang P."/>
            <person name="Zhang L."/>
            <person name="Wang X."/>
            <person name="Qi H."/>
            <person name="Xiong Z."/>
            <person name="Que H."/>
            <person name="Xie Y."/>
            <person name="Holland P.W."/>
            <person name="Paps J."/>
            <person name="Zhu Y."/>
            <person name="Wu F."/>
            <person name="Chen Y."/>
            <person name="Wang J."/>
            <person name="Peng C."/>
            <person name="Meng J."/>
            <person name="Yang L."/>
            <person name="Liu J."/>
            <person name="Wen B."/>
            <person name="Zhang N."/>
            <person name="Huang Z."/>
            <person name="Zhu Q."/>
            <person name="Feng Y."/>
            <person name="Mount A."/>
            <person name="Hedgecock D."/>
            <person name="Xu Z."/>
            <person name="Liu Y."/>
            <person name="Domazet-Loso T."/>
            <person name="Du Y."/>
            <person name="Sun X."/>
            <person name="Zhang S."/>
            <person name="Liu B."/>
            <person name="Cheng P."/>
            <person name="Jiang X."/>
            <person name="Li J."/>
            <person name="Fan D."/>
            <person name="Wang W."/>
            <person name="Fu W."/>
            <person name="Wang T."/>
            <person name="Wang B."/>
            <person name="Zhang J."/>
            <person name="Peng Z."/>
            <person name="Li Y."/>
            <person name="Li N."/>
            <person name="Wang J."/>
            <person name="Chen M."/>
            <person name="He Y."/>
            <person name="Tan F."/>
            <person name="Song X."/>
            <person name="Zheng Q."/>
            <person name="Huang R."/>
            <person name="Yang H."/>
            <person name="Du X."/>
            <person name="Chen L."/>
            <person name="Yang M."/>
            <person name="Gaffney P.M."/>
            <person name="Wang S."/>
            <person name="Luo L."/>
            <person name="She Z."/>
            <person name="Ming Y."/>
            <person name="Huang W."/>
            <person name="Zhang S."/>
            <person name="Huang B."/>
            <person name="Zhang Y."/>
            <person name="Qu T."/>
            <person name="Ni P."/>
            <person name="Miao G."/>
            <person name="Wang J."/>
            <person name="Wang Q."/>
            <person name="Steinberg C.E."/>
            <person name="Wang H."/>
            <person name="Li N."/>
            <person name="Qian L."/>
            <person name="Zhang G."/>
            <person name="Li Y."/>
            <person name="Yang H."/>
            <person name="Liu X."/>
            <person name="Wang J."/>
            <person name="Yin Y."/>
            <person name="Wang J."/>
        </authorList>
    </citation>
    <scope>NUCLEOTIDE SEQUENCE [LARGE SCALE GENOMIC DNA]</scope>
    <source>
        <strain evidence="1">05x7-T-G4-1.051#20</strain>
    </source>
</reference>
<organism evidence="1">
    <name type="scientific">Magallana gigas</name>
    <name type="common">Pacific oyster</name>
    <name type="synonym">Crassostrea gigas</name>
    <dbReference type="NCBI Taxonomy" id="29159"/>
    <lineage>
        <taxon>Eukaryota</taxon>
        <taxon>Metazoa</taxon>
        <taxon>Spiralia</taxon>
        <taxon>Lophotrochozoa</taxon>
        <taxon>Mollusca</taxon>
        <taxon>Bivalvia</taxon>
        <taxon>Autobranchia</taxon>
        <taxon>Pteriomorphia</taxon>
        <taxon>Ostreida</taxon>
        <taxon>Ostreoidea</taxon>
        <taxon>Ostreidae</taxon>
        <taxon>Magallana</taxon>
    </lineage>
</organism>
<dbReference type="EMBL" id="JH816951">
    <property type="protein sequence ID" value="EKC40253.1"/>
    <property type="molecule type" value="Genomic_DNA"/>
</dbReference>
<evidence type="ECO:0000313" key="1">
    <source>
        <dbReference type="EMBL" id="EKC40253.1"/>
    </source>
</evidence>
<dbReference type="InParanoid" id="K1R3C3"/>
<protein>
    <submittedName>
        <fullName evidence="1">Uncharacterized protein</fullName>
    </submittedName>
</protein>